<dbReference type="AlphaFoldDB" id="A0A6J6LAK0"/>
<dbReference type="Pfam" id="PF09656">
    <property type="entry name" value="PGPGW"/>
    <property type="match status" value="1"/>
</dbReference>
<dbReference type="EMBL" id="CAEZWI010000111">
    <property type="protein sequence ID" value="CAB4657529.1"/>
    <property type="molecule type" value="Genomic_DNA"/>
</dbReference>
<gene>
    <name evidence="2" type="ORF">UFOPK2237_00868</name>
</gene>
<evidence type="ECO:0000313" key="2">
    <source>
        <dbReference type="EMBL" id="CAB4657529.1"/>
    </source>
</evidence>
<accession>A0A6J6LAK0</accession>
<evidence type="ECO:0000256" key="1">
    <source>
        <dbReference type="SAM" id="Phobius"/>
    </source>
</evidence>
<feature type="transmembrane region" description="Helical" evidence="1">
    <location>
        <begin position="112"/>
        <end position="129"/>
    </location>
</feature>
<name>A0A6J6LAK0_9ZZZZ</name>
<sequence length="153" mass="17416">MKSQTKEAKQRKSLADRLYGNYMGRRNSVRTNRALDATWRGIILVVGLTMVGLGLFFLLFPGPGWAVIIIGLIVLATEYAWAQRILNPVREFSSRIARLVVSQEYRTKRSNIILIITIVIVTIAYAYWAKWGATMKGFEPILVPIENLFNLEI</sequence>
<reference evidence="2" key="1">
    <citation type="submission" date="2020-05" db="EMBL/GenBank/DDBJ databases">
        <authorList>
            <person name="Chiriac C."/>
            <person name="Salcher M."/>
            <person name="Ghai R."/>
            <person name="Kavagutti S V."/>
        </authorList>
    </citation>
    <scope>NUCLEOTIDE SEQUENCE</scope>
</reference>
<dbReference type="InterPro" id="IPR019099">
    <property type="entry name" value="Uncharacterised_PGPGW_TM"/>
</dbReference>
<proteinExistence type="predicted"/>
<protein>
    <submittedName>
        <fullName evidence="2">Unannotated protein</fullName>
    </submittedName>
</protein>
<feature type="transmembrane region" description="Helical" evidence="1">
    <location>
        <begin position="37"/>
        <end position="59"/>
    </location>
</feature>
<keyword evidence="1" id="KW-0472">Membrane</keyword>
<keyword evidence="1" id="KW-0812">Transmembrane</keyword>
<feature type="transmembrane region" description="Helical" evidence="1">
    <location>
        <begin position="65"/>
        <end position="82"/>
    </location>
</feature>
<keyword evidence="1" id="KW-1133">Transmembrane helix</keyword>
<organism evidence="2">
    <name type="scientific">freshwater metagenome</name>
    <dbReference type="NCBI Taxonomy" id="449393"/>
    <lineage>
        <taxon>unclassified sequences</taxon>
        <taxon>metagenomes</taxon>
        <taxon>ecological metagenomes</taxon>
    </lineage>
</organism>